<reference evidence="1" key="1">
    <citation type="journal article" date="2015" name="Nature">
        <title>Complex archaea that bridge the gap between prokaryotes and eukaryotes.</title>
        <authorList>
            <person name="Spang A."/>
            <person name="Saw J.H."/>
            <person name="Jorgensen S.L."/>
            <person name="Zaremba-Niedzwiedzka K."/>
            <person name="Martijn J."/>
            <person name="Lind A.E."/>
            <person name="van Eijk R."/>
            <person name="Schleper C."/>
            <person name="Guy L."/>
            <person name="Ettema T.J."/>
        </authorList>
    </citation>
    <scope>NUCLEOTIDE SEQUENCE</scope>
</reference>
<accession>A0A0F9LPC5</accession>
<comment type="caution">
    <text evidence="1">The sequence shown here is derived from an EMBL/GenBank/DDBJ whole genome shotgun (WGS) entry which is preliminary data.</text>
</comment>
<proteinExistence type="predicted"/>
<gene>
    <name evidence="1" type="ORF">LCGC14_1557750</name>
</gene>
<evidence type="ECO:0008006" key="2">
    <source>
        <dbReference type="Google" id="ProtNLM"/>
    </source>
</evidence>
<sequence>MTHAERAERRKAIADECRTQCLEDVARRHGVNLGTAREACRQWEVLFKRRRIRRAEAAEDGKFLFAVLRDLLDGGWGLSEIADRQGTTPQRISQIETMALEADLLSPRGAKASG</sequence>
<name>A0A0F9LPC5_9ZZZZ</name>
<organism evidence="1">
    <name type="scientific">marine sediment metagenome</name>
    <dbReference type="NCBI Taxonomy" id="412755"/>
    <lineage>
        <taxon>unclassified sequences</taxon>
        <taxon>metagenomes</taxon>
        <taxon>ecological metagenomes</taxon>
    </lineage>
</organism>
<protein>
    <recommendedName>
        <fullName evidence="2">HTH cro/C1-type domain-containing protein</fullName>
    </recommendedName>
</protein>
<dbReference type="EMBL" id="LAZR01011995">
    <property type="protein sequence ID" value="KKM48504.1"/>
    <property type="molecule type" value="Genomic_DNA"/>
</dbReference>
<dbReference type="AlphaFoldDB" id="A0A0F9LPC5"/>
<evidence type="ECO:0000313" key="1">
    <source>
        <dbReference type="EMBL" id="KKM48504.1"/>
    </source>
</evidence>